<dbReference type="Pfam" id="PF26185">
    <property type="entry name" value="Zuotin_N"/>
    <property type="match status" value="1"/>
</dbReference>
<evidence type="ECO:0000256" key="3">
    <source>
        <dbReference type="ARBA" id="ARBA00023186"/>
    </source>
</evidence>
<dbReference type="SMART" id="SM00717">
    <property type="entry name" value="SANT"/>
    <property type="match status" value="2"/>
</dbReference>
<keyword evidence="4" id="KW-0175">Coiled coil</keyword>
<evidence type="ECO:0000256" key="4">
    <source>
        <dbReference type="SAM" id="Coils"/>
    </source>
</evidence>
<dbReference type="InterPro" id="IPR058871">
    <property type="entry name" value="Zuotin_N"/>
</dbReference>
<gene>
    <name evidence="8" type="ORF">BASA50_005227</name>
</gene>
<dbReference type="Gene3D" id="1.10.10.60">
    <property type="entry name" value="Homeodomain-like"/>
    <property type="match status" value="2"/>
</dbReference>
<dbReference type="CDD" id="cd00167">
    <property type="entry name" value="SANT"/>
    <property type="match status" value="2"/>
</dbReference>
<feature type="region of interest" description="Disordered" evidence="5">
    <location>
        <begin position="66"/>
        <end position="89"/>
    </location>
</feature>
<protein>
    <recommendedName>
        <fullName evidence="10">DnaJ homolog subfamily C member 2</fullName>
    </recommendedName>
</protein>
<accession>A0ABQ8FD15</accession>
<dbReference type="SUPFAM" id="SSF46689">
    <property type="entry name" value="Homeodomain-like"/>
    <property type="match status" value="2"/>
</dbReference>
<evidence type="ECO:0000313" key="9">
    <source>
        <dbReference type="Proteomes" id="UP001648503"/>
    </source>
</evidence>
<dbReference type="EMBL" id="JAFCIX010000242">
    <property type="protein sequence ID" value="KAH6596187.1"/>
    <property type="molecule type" value="Genomic_DNA"/>
</dbReference>
<dbReference type="PANTHER" id="PTHR43999">
    <property type="entry name" value="DNAJ HOMOLOG SUBFAMILY C MEMBER 2"/>
    <property type="match status" value="1"/>
</dbReference>
<sequence length="644" mass="73496">MSILEFLLPPPPASWDKNKETKVHKKIAECIARPIEPAGHAFMRRARRHRHGRTLEEDLEIEEALREANSEDVSLEEDEPESARLLRSDPSKWKEQDHYAILGLSKVRHLATDDGIKRAYRRKVLKHHPDKKAAASGKTNDDSYFKCLQKAWEVMSDQKKRREWDSCDPLFDDSIPSLKAKGDFFDIYTPAFVKESRFSKKTPVPTIGDSTSSREDVEAFYGFWFDFESWRTFEMMDEEDTDNAEGREHKRYLERKNKSARQKLKKEDNSRVGKFVEQAFTLDPRIRKFKEEERYAKDAKRREREELAKANELLAAKKAEEERIAREAAEAEEKAAQQAEKATRELAKNAVRKEKKTIKRMLRDYDNFLAKDASPDAVIHQTESIEYIFNHSEVEHLKSFRIRLEEALPSGIDALMLTFDEEHMLAQERDVSTQASSDSKNEPAKGANDEAKATSQEWTPKEVVILIKAVKMFPGGASSRWEKIAEYVNEHGGPDGETQEQKTLRVRNPKECIMQSKYMQNAAAADRNRFQAAAAKPTTKIEIKDAPSQSIEPLPKATTAAPASTPKVAESATTMLAPPNPAWSTEQQLALEQAMRKFPASAFTANPAGRWEKMADDVPGKSKNEIKARVKELANMVKKKKTSK</sequence>
<feature type="region of interest" description="Disordered" evidence="5">
    <location>
        <begin position="427"/>
        <end position="455"/>
    </location>
</feature>
<dbReference type="InterPro" id="IPR054076">
    <property type="entry name" value="ZUO1-like_ZHD"/>
</dbReference>
<evidence type="ECO:0008006" key="10">
    <source>
        <dbReference type="Google" id="ProtNLM"/>
    </source>
</evidence>
<reference evidence="8 9" key="1">
    <citation type="submission" date="2021-02" db="EMBL/GenBank/DDBJ databases">
        <title>Variation within the Batrachochytrium salamandrivorans European outbreak.</title>
        <authorList>
            <person name="Kelly M."/>
            <person name="Pasmans F."/>
            <person name="Shea T.P."/>
            <person name="Munoz J.F."/>
            <person name="Carranza S."/>
            <person name="Cuomo C.A."/>
            <person name="Martel A."/>
        </authorList>
    </citation>
    <scope>NUCLEOTIDE SEQUENCE [LARGE SCALE GENOMIC DNA]</scope>
    <source>
        <strain evidence="8 9">AMFP18/2</strain>
    </source>
</reference>
<feature type="coiled-coil region" evidence="4">
    <location>
        <begin position="297"/>
        <end position="356"/>
    </location>
</feature>
<dbReference type="PANTHER" id="PTHR43999:SF1">
    <property type="entry name" value="DNAJ HOMOLOG SUBFAMILY C MEMBER 2"/>
    <property type="match status" value="1"/>
</dbReference>
<dbReference type="InterPro" id="IPR036869">
    <property type="entry name" value="J_dom_sf"/>
</dbReference>
<evidence type="ECO:0000259" key="6">
    <source>
        <dbReference type="PROSITE" id="PS50076"/>
    </source>
</evidence>
<dbReference type="InterPro" id="IPR044634">
    <property type="entry name" value="Zuotin/DnaJC2"/>
</dbReference>
<dbReference type="InterPro" id="IPR032003">
    <property type="entry name" value="RAC_head"/>
</dbReference>
<dbReference type="InterPro" id="IPR001623">
    <property type="entry name" value="DnaJ_domain"/>
</dbReference>
<dbReference type="PROSITE" id="PS50076">
    <property type="entry name" value="DNAJ_2"/>
    <property type="match status" value="1"/>
</dbReference>
<dbReference type="PRINTS" id="PR00625">
    <property type="entry name" value="JDOMAIN"/>
</dbReference>
<evidence type="ECO:0000256" key="1">
    <source>
        <dbReference type="ARBA" id="ARBA00004496"/>
    </source>
</evidence>
<name>A0ABQ8FD15_9FUNG</name>
<evidence type="ECO:0000256" key="5">
    <source>
        <dbReference type="SAM" id="MobiDB-lite"/>
    </source>
</evidence>
<dbReference type="Gene3D" id="1.10.287.110">
    <property type="entry name" value="DnaJ domain"/>
    <property type="match status" value="1"/>
</dbReference>
<dbReference type="InterPro" id="IPR001005">
    <property type="entry name" value="SANT/Myb"/>
</dbReference>
<dbReference type="InterPro" id="IPR009057">
    <property type="entry name" value="Homeodomain-like_sf"/>
</dbReference>
<evidence type="ECO:0000259" key="7">
    <source>
        <dbReference type="PROSITE" id="PS50090"/>
    </source>
</evidence>
<dbReference type="Gene3D" id="1.10.8.840">
    <property type="entry name" value="Ribosome-associated complex head domain"/>
    <property type="match status" value="1"/>
</dbReference>
<organism evidence="8 9">
    <name type="scientific">Batrachochytrium salamandrivorans</name>
    <dbReference type="NCBI Taxonomy" id="1357716"/>
    <lineage>
        <taxon>Eukaryota</taxon>
        <taxon>Fungi</taxon>
        <taxon>Fungi incertae sedis</taxon>
        <taxon>Chytridiomycota</taxon>
        <taxon>Chytridiomycota incertae sedis</taxon>
        <taxon>Chytridiomycetes</taxon>
        <taxon>Rhizophydiales</taxon>
        <taxon>Rhizophydiales incertae sedis</taxon>
        <taxon>Batrachochytrium</taxon>
    </lineage>
</organism>
<feature type="domain" description="Myb-like" evidence="7">
    <location>
        <begin position="583"/>
        <end position="634"/>
    </location>
</feature>
<dbReference type="InterPro" id="IPR042569">
    <property type="entry name" value="RAC_head_sf"/>
</dbReference>
<evidence type="ECO:0000313" key="8">
    <source>
        <dbReference type="EMBL" id="KAH6596187.1"/>
    </source>
</evidence>
<feature type="compositionally biased region" description="Basic and acidic residues" evidence="5">
    <location>
        <begin position="439"/>
        <end position="452"/>
    </location>
</feature>
<dbReference type="Pfam" id="PF21884">
    <property type="entry name" value="ZUO1-like_ZHD"/>
    <property type="match status" value="1"/>
</dbReference>
<dbReference type="Proteomes" id="UP001648503">
    <property type="component" value="Unassembled WGS sequence"/>
</dbReference>
<keyword evidence="3" id="KW-0143">Chaperone</keyword>
<comment type="subcellular location">
    <subcellularLocation>
        <location evidence="1">Cytoplasm</location>
    </subcellularLocation>
</comment>
<dbReference type="SUPFAM" id="SSF46565">
    <property type="entry name" value="Chaperone J-domain"/>
    <property type="match status" value="1"/>
</dbReference>
<dbReference type="PROSITE" id="PS50090">
    <property type="entry name" value="MYB_LIKE"/>
    <property type="match status" value="1"/>
</dbReference>
<feature type="domain" description="J" evidence="6">
    <location>
        <begin position="97"/>
        <end position="168"/>
    </location>
</feature>
<dbReference type="Pfam" id="PF16717">
    <property type="entry name" value="RAC_head"/>
    <property type="match status" value="1"/>
</dbReference>
<dbReference type="Pfam" id="PF00226">
    <property type="entry name" value="DnaJ"/>
    <property type="match status" value="1"/>
</dbReference>
<dbReference type="SMART" id="SM00271">
    <property type="entry name" value="DnaJ"/>
    <property type="match status" value="1"/>
</dbReference>
<keyword evidence="2" id="KW-0963">Cytoplasm</keyword>
<evidence type="ECO:0000256" key="2">
    <source>
        <dbReference type="ARBA" id="ARBA00022490"/>
    </source>
</evidence>
<dbReference type="Pfam" id="PF23082">
    <property type="entry name" value="Myb_DNA-binding_2"/>
    <property type="match status" value="1"/>
</dbReference>
<keyword evidence="9" id="KW-1185">Reference proteome</keyword>
<proteinExistence type="predicted"/>
<dbReference type="CDD" id="cd06257">
    <property type="entry name" value="DnaJ"/>
    <property type="match status" value="1"/>
</dbReference>
<comment type="caution">
    <text evidence="8">The sequence shown here is derived from an EMBL/GenBank/DDBJ whole genome shotgun (WGS) entry which is preliminary data.</text>
</comment>